<evidence type="ECO:0000313" key="9">
    <source>
        <dbReference type="Proteomes" id="UP000593571"/>
    </source>
</evidence>
<protein>
    <submittedName>
        <fullName evidence="8">Serine incorporator 4</fullName>
    </submittedName>
</protein>
<evidence type="ECO:0000256" key="5">
    <source>
        <dbReference type="ARBA" id="ARBA00023136"/>
    </source>
</evidence>
<evidence type="ECO:0000256" key="4">
    <source>
        <dbReference type="ARBA" id="ARBA00022989"/>
    </source>
</evidence>
<evidence type="ECO:0000256" key="6">
    <source>
        <dbReference type="SAM" id="Phobius"/>
    </source>
</evidence>
<keyword evidence="9" id="KW-1185">Reference proteome</keyword>
<dbReference type="InterPro" id="IPR005016">
    <property type="entry name" value="TDE1/TMS"/>
</dbReference>
<dbReference type="GO" id="GO:0016020">
    <property type="term" value="C:membrane"/>
    <property type="evidence" value="ECO:0007669"/>
    <property type="project" value="UniProtKB-SubCell"/>
</dbReference>
<feature type="transmembrane region" description="Helical" evidence="6">
    <location>
        <begin position="60"/>
        <end position="82"/>
    </location>
</feature>
<accession>A0A7J8IRP2</accession>
<comment type="caution">
    <text evidence="8">The sequence shown here is derived from an EMBL/GenBank/DDBJ whole genome shotgun (WGS) entry which is preliminary data.</text>
</comment>
<dbReference type="Pfam" id="PF03348">
    <property type="entry name" value="Serinc"/>
    <property type="match status" value="1"/>
</dbReference>
<keyword evidence="3 6" id="KW-0812">Transmembrane</keyword>
<comment type="similarity">
    <text evidence="2">Belongs to the TDE1 family.</text>
</comment>
<dbReference type="PANTHER" id="PTHR10383:SF5">
    <property type="entry name" value="SERINE INCORPORATOR 4"/>
    <property type="match status" value="1"/>
</dbReference>
<dbReference type="AlphaFoldDB" id="A0A7J8IRP2"/>
<sequence length="212" mass="23318">MGSRCPQGCVPICLATLTAQCSVALGLCIEYAQELPPSTYCRLCCWSTSTPLLAAGHSCIIAWHYIGICGGFIFILLQLVLITAFAHSWNKNWQTGAANDCRWFLAMLLATLGFYSMAAVAAMLLFHHYTHPAGCLLNKMLLGLHLCFCGLLSFLSIAPCIRLSEATPLWPSTSLYHQLLYHVPDLLCTVQPSSRECNPSRTESYSVPAWPQ</sequence>
<evidence type="ECO:0000256" key="3">
    <source>
        <dbReference type="ARBA" id="ARBA00022692"/>
    </source>
</evidence>
<keyword evidence="4 6" id="KW-1133">Transmembrane helix</keyword>
<keyword evidence="7" id="KW-0732">Signal</keyword>
<feature type="signal peptide" evidence="7">
    <location>
        <begin position="1"/>
        <end position="26"/>
    </location>
</feature>
<dbReference type="Proteomes" id="UP000593571">
    <property type="component" value="Unassembled WGS sequence"/>
</dbReference>
<evidence type="ECO:0000313" key="8">
    <source>
        <dbReference type="EMBL" id="KAF6487263.1"/>
    </source>
</evidence>
<feature type="transmembrane region" description="Helical" evidence="6">
    <location>
        <begin position="141"/>
        <end position="161"/>
    </location>
</feature>
<organism evidence="8 9">
    <name type="scientific">Rousettus aegyptiacus</name>
    <name type="common">Egyptian fruit bat</name>
    <name type="synonym">Pteropus aegyptiacus</name>
    <dbReference type="NCBI Taxonomy" id="9407"/>
    <lineage>
        <taxon>Eukaryota</taxon>
        <taxon>Metazoa</taxon>
        <taxon>Chordata</taxon>
        <taxon>Craniata</taxon>
        <taxon>Vertebrata</taxon>
        <taxon>Euteleostomi</taxon>
        <taxon>Mammalia</taxon>
        <taxon>Eutheria</taxon>
        <taxon>Laurasiatheria</taxon>
        <taxon>Chiroptera</taxon>
        <taxon>Yinpterochiroptera</taxon>
        <taxon>Pteropodoidea</taxon>
        <taxon>Pteropodidae</taxon>
        <taxon>Rousettinae</taxon>
        <taxon>Rousettus</taxon>
    </lineage>
</organism>
<proteinExistence type="inferred from homology"/>
<feature type="transmembrane region" description="Helical" evidence="6">
    <location>
        <begin position="103"/>
        <end position="129"/>
    </location>
</feature>
<evidence type="ECO:0000256" key="1">
    <source>
        <dbReference type="ARBA" id="ARBA00004141"/>
    </source>
</evidence>
<feature type="chain" id="PRO_5029637204" evidence="7">
    <location>
        <begin position="27"/>
        <end position="212"/>
    </location>
</feature>
<dbReference type="PANTHER" id="PTHR10383">
    <property type="entry name" value="SERINE INCORPORATOR"/>
    <property type="match status" value="1"/>
</dbReference>
<gene>
    <name evidence="8" type="ORF">HJG63_017389</name>
</gene>
<name>A0A7J8IRP2_ROUAE</name>
<reference evidence="8 9" key="1">
    <citation type="journal article" date="2020" name="Nature">
        <title>Six reference-quality genomes reveal evolution of bat adaptations.</title>
        <authorList>
            <person name="Jebb D."/>
            <person name="Huang Z."/>
            <person name="Pippel M."/>
            <person name="Hughes G.M."/>
            <person name="Lavrichenko K."/>
            <person name="Devanna P."/>
            <person name="Winkler S."/>
            <person name="Jermiin L.S."/>
            <person name="Skirmuntt E.C."/>
            <person name="Katzourakis A."/>
            <person name="Burkitt-Gray L."/>
            <person name="Ray D.A."/>
            <person name="Sullivan K.A.M."/>
            <person name="Roscito J.G."/>
            <person name="Kirilenko B.M."/>
            <person name="Davalos L.M."/>
            <person name="Corthals A.P."/>
            <person name="Power M.L."/>
            <person name="Jones G."/>
            <person name="Ransome R.D."/>
            <person name="Dechmann D.K.N."/>
            <person name="Locatelli A.G."/>
            <person name="Puechmaille S.J."/>
            <person name="Fedrigo O."/>
            <person name="Jarvis E.D."/>
            <person name="Hiller M."/>
            <person name="Vernes S.C."/>
            <person name="Myers E.W."/>
            <person name="Teeling E.C."/>
        </authorList>
    </citation>
    <scope>NUCLEOTIDE SEQUENCE [LARGE SCALE GENOMIC DNA]</scope>
    <source>
        <strain evidence="8">MRouAeg1</strain>
        <tissue evidence="8">Muscle</tissue>
    </source>
</reference>
<evidence type="ECO:0000256" key="2">
    <source>
        <dbReference type="ARBA" id="ARBA00006665"/>
    </source>
</evidence>
<comment type="subcellular location">
    <subcellularLocation>
        <location evidence="1">Membrane</location>
        <topology evidence="1">Multi-pass membrane protein</topology>
    </subcellularLocation>
</comment>
<keyword evidence="5 6" id="KW-0472">Membrane</keyword>
<dbReference type="EMBL" id="JACASE010000003">
    <property type="protein sequence ID" value="KAF6487263.1"/>
    <property type="molecule type" value="Genomic_DNA"/>
</dbReference>
<evidence type="ECO:0000256" key="7">
    <source>
        <dbReference type="SAM" id="SignalP"/>
    </source>
</evidence>